<evidence type="ECO:0000313" key="3">
    <source>
        <dbReference type="EMBL" id="SFR15401.1"/>
    </source>
</evidence>
<keyword evidence="2" id="KW-1133">Transmembrane helix</keyword>
<evidence type="ECO:0000256" key="1">
    <source>
        <dbReference type="SAM" id="MobiDB-lite"/>
    </source>
</evidence>
<feature type="region of interest" description="Disordered" evidence="1">
    <location>
        <begin position="1"/>
        <end position="30"/>
    </location>
</feature>
<evidence type="ECO:0000313" key="4">
    <source>
        <dbReference type="Proteomes" id="UP000199584"/>
    </source>
</evidence>
<sequence length="68" mass="8101">MVHLEKMEMATETPGNPGQGQVFRSRQGRPVKRRWRAERCVPLQVLAWILGAILMMPLWLWLIGWWMR</sequence>
<accession>A0A1I6ECV0</accession>
<keyword evidence="2" id="KW-0472">Membrane</keyword>
<dbReference type="EMBL" id="FOYM01000035">
    <property type="protein sequence ID" value="SFR15401.1"/>
    <property type="molecule type" value="Genomic_DNA"/>
</dbReference>
<feature type="transmembrane region" description="Helical" evidence="2">
    <location>
        <begin position="43"/>
        <end position="67"/>
    </location>
</feature>
<evidence type="ECO:0000256" key="2">
    <source>
        <dbReference type="SAM" id="Phobius"/>
    </source>
</evidence>
<dbReference type="AlphaFoldDB" id="A0A1I6ECV0"/>
<proteinExistence type="predicted"/>
<protein>
    <submittedName>
        <fullName evidence="3">Uncharacterized protein</fullName>
    </submittedName>
</protein>
<organism evidence="3 4">
    <name type="scientific">Desulfoscipio geothermicus DSM 3669</name>
    <dbReference type="NCBI Taxonomy" id="1121426"/>
    <lineage>
        <taxon>Bacteria</taxon>
        <taxon>Bacillati</taxon>
        <taxon>Bacillota</taxon>
        <taxon>Clostridia</taxon>
        <taxon>Eubacteriales</taxon>
        <taxon>Desulfallaceae</taxon>
        <taxon>Desulfoscipio</taxon>
    </lineage>
</organism>
<dbReference type="Proteomes" id="UP000199584">
    <property type="component" value="Unassembled WGS sequence"/>
</dbReference>
<name>A0A1I6ECV0_9FIRM</name>
<keyword evidence="2" id="KW-0812">Transmembrane</keyword>
<reference evidence="4" key="1">
    <citation type="submission" date="2016-10" db="EMBL/GenBank/DDBJ databases">
        <authorList>
            <person name="Varghese N."/>
            <person name="Submissions S."/>
        </authorList>
    </citation>
    <scope>NUCLEOTIDE SEQUENCE [LARGE SCALE GENOMIC DNA]</scope>
    <source>
        <strain evidence="4">DSM 3669</strain>
    </source>
</reference>
<dbReference type="STRING" id="39060.SAMN05660706_13545"/>
<keyword evidence="4" id="KW-1185">Reference proteome</keyword>
<gene>
    <name evidence="3" type="ORF">SAMN05660706_13545</name>
</gene>